<dbReference type="EMBL" id="KN640321">
    <property type="protein sequence ID" value="KHN47704.1"/>
    <property type="molecule type" value="Genomic_DNA"/>
</dbReference>
<dbReference type="Proteomes" id="UP000053555">
    <property type="component" value="Unassembled WGS sequence"/>
</dbReference>
<evidence type="ECO:0000313" key="1">
    <source>
        <dbReference type="EMBL" id="KHN47704.1"/>
    </source>
</evidence>
<accession>A0A0B2ST55</accession>
<gene>
    <name evidence="1" type="ORF">glysoja_026393</name>
</gene>
<proteinExistence type="predicted"/>
<dbReference type="AlphaFoldDB" id="A0A0B2ST55"/>
<reference evidence="1" key="1">
    <citation type="submission" date="2014-07" db="EMBL/GenBank/DDBJ databases">
        <title>Identification of a novel salt tolerance gene in wild soybean by whole-genome sequencing.</title>
        <authorList>
            <person name="Lam H.-M."/>
            <person name="Qi X."/>
            <person name="Li M.-W."/>
            <person name="Liu X."/>
            <person name="Xie M."/>
            <person name="Ni M."/>
            <person name="Xu X."/>
        </authorList>
    </citation>
    <scope>NUCLEOTIDE SEQUENCE [LARGE SCALE GENOMIC DNA]</scope>
    <source>
        <tissue evidence="1">Root</tissue>
    </source>
</reference>
<protein>
    <submittedName>
        <fullName evidence="1">Uncharacterized protein</fullName>
    </submittedName>
</protein>
<sequence>MIAQEMFWAISKILHTKMVLRKANKVNKPGIVSNFSLEERLDYAVK</sequence>
<organism evidence="1">
    <name type="scientific">Glycine soja</name>
    <name type="common">Wild soybean</name>
    <dbReference type="NCBI Taxonomy" id="3848"/>
    <lineage>
        <taxon>Eukaryota</taxon>
        <taxon>Viridiplantae</taxon>
        <taxon>Streptophyta</taxon>
        <taxon>Embryophyta</taxon>
        <taxon>Tracheophyta</taxon>
        <taxon>Spermatophyta</taxon>
        <taxon>Magnoliopsida</taxon>
        <taxon>eudicotyledons</taxon>
        <taxon>Gunneridae</taxon>
        <taxon>Pentapetalae</taxon>
        <taxon>rosids</taxon>
        <taxon>fabids</taxon>
        <taxon>Fabales</taxon>
        <taxon>Fabaceae</taxon>
        <taxon>Papilionoideae</taxon>
        <taxon>50 kb inversion clade</taxon>
        <taxon>NPAAA clade</taxon>
        <taxon>indigoferoid/millettioid clade</taxon>
        <taxon>Phaseoleae</taxon>
        <taxon>Glycine</taxon>
        <taxon>Glycine subgen. Soja</taxon>
    </lineage>
</organism>
<name>A0A0B2ST55_GLYSO</name>